<dbReference type="OrthoDB" id="8386013at2"/>
<dbReference type="AlphaFoldDB" id="A0A1X7G875"/>
<name>A0A1X7G875_9HYPH</name>
<dbReference type="EMBL" id="FXAF01000011">
    <property type="protein sequence ID" value="SMF65685.1"/>
    <property type="molecule type" value="Genomic_DNA"/>
</dbReference>
<evidence type="ECO:0000313" key="1">
    <source>
        <dbReference type="EMBL" id="SMF65685.1"/>
    </source>
</evidence>
<organism evidence="1 2">
    <name type="scientific">Xaviernesmea oryzae</name>
    <dbReference type="NCBI Taxonomy" id="464029"/>
    <lineage>
        <taxon>Bacteria</taxon>
        <taxon>Pseudomonadati</taxon>
        <taxon>Pseudomonadota</taxon>
        <taxon>Alphaproteobacteria</taxon>
        <taxon>Hyphomicrobiales</taxon>
        <taxon>Rhizobiaceae</taxon>
        <taxon>Rhizobium/Agrobacterium group</taxon>
        <taxon>Xaviernesmea</taxon>
    </lineage>
</organism>
<dbReference type="Pfam" id="PF06169">
    <property type="entry name" value="DUF982"/>
    <property type="match status" value="1"/>
</dbReference>
<reference evidence="2" key="1">
    <citation type="submission" date="2017-04" db="EMBL/GenBank/DDBJ databases">
        <authorList>
            <person name="Varghese N."/>
            <person name="Submissions S."/>
        </authorList>
    </citation>
    <scope>NUCLEOTIDE SEQUENCE [LARGE SCALE GENOMIC DNA]</scope>
    <source>
        <strain evidence="2">B4P</strain>
    </source>
</reference>
<evidence type="ECO:0008006" key="3">
    <source>
        <dbReference type="Google" id="ProtNLM"/>
    </source>
</evidence>
<evidence type="ECO:0000313" key="2">
    <source>
        <dbReference type="Proteomes" id="UP000192903"/>
    </source>
</evidence>
<sequence>MQTPWTKPVVVAVGEPPVETTVATTQGASWALIEDWPIEEGPALLRALAMCTGVLERKNKPDEARSAFVEAAREAGVLVSA</sequence>
<dbReference type="InterPro" id="IPR010385">
    <property type="entry name" value="DUF982"/>
</dbReference>
<accession>A0A1X7G875</accession>
<protein>
    <recommendedName>
        <fullName evidence="3">DUF982 domain-containing protein</fullName>
    </recommendedName>
</protein>
<dbReference type="Gene3D" id="6.10.250.730">
    <property type="match status" value="1"/>
</dbReference>
<keyword evidence="2" id="KW-1185">Reference proteome</keyword>
<gene>
    <name evidence="1" type="ORF">SAMN02982989_3393</name>
</gene>
<dbReference type="RefSeq" id="WP_085424100.1">
    <property type="nucleotide sequence ID" value="NZ_FXAF01000011.1"/>
</dbReference>
<proteinExistence type="predicted"/>
<dbReference type="Proteomes" id="UP000192903">
    <property type="component" value="Unassembled WGS sequence"/>
</dbReference>